<evidence type="ECO:0000313" key="2">
    <source>
        <dbReference type="EMBL" id="MDY0409220.1"/>
    </source>
</evidence>
<dbReference type="SMART" id="SM00642">
    <property type="entry name" value="Aamy"/>
    <property type="match status" value="1"/>
</dbReference>
<dbReference type="InterPro" id="IPR017853">
    <property type="entry name" value="GH"/>
</dbReference>
<dbReference type="GO" id="GO:0016787">
    <property type="term" value="F:hydrolase activity"/>
    <property type="evidence" value="ECO:0007669"/>
    <property type="project" value="UniProtKB-KW"/>
</dbReference>
<dbReference type="InterPro" id="IPR006047">
    <property type="entry name" value="GH13_cat_dom"/>
</dbReference>
<dbReference type="Gene3D" id="3.20.20.80">
    <property type="entry name" value="Glycosidases"/>
    <property type="match status" value="1"/>
</dbReference>
<dbReference type="SUPFAM" id="SSF51445">
    <property type="entry name" value="(Trans)glycosidases"/>
    <property type="match status" value="1"/>
</dbReference>
<keyword evidence="3" id="KW-1185">Reference proteome</keyword>
<accession>A0ABU5CSK1</accession>
<evidence type="ECO:0000259" key="1">
    <source>
        <dbReference type="SMART" id="SM00642"/>
    </source>
</evidence>
<dbReference type="RefSeq" id="WP_320380026.1">
    <property type="nucleotide sequence ID" value="NZ_JAWDIQ010000002.1"/>
</dbReference>
<dbReference type="Proteomes" id="UP001275315">
    <property type="component" value="Unassembled WGS sequence"/>
</dbReference>
<organism evidence="2 3">
    <name type="scientific">Paracerasibacillus soli</name>
    <dbReference type="NCBI Taxonomy" id="480284"/>
    <lineage>
        <taxon>Bacteria</taxon>
        <taxon>Bacillati</taxon>
        <taxon>Bacillota</taxon>
        <taxon>Bacilli</taxon>
        <taxon>Bacillales</taxon>
        <taxon>Bacillaceae</taxon>
        <taxon>Paracerasibacillus</taxon>
    </lineage>
</organism>
<sequence>MIDIASLDVDVSAKLSADSINYNENTVLTVNLLQHDGKKLDDSLIQNITVDLSSLGGKKKTKIDTQLKALTLAVTDTIETGKKTLPITVTDIYGGTHETEITLLIEPRVIKDENDFDWDEARIYFMLTDRFADGNKANNDQIGYDPSQPGAYQGGDFKGITKNLDYIKDLGINTIWITPIVENVYHNVAYNEETSTPYYAYHGYWALDFEKLNPHLGTMKDFHELIDAASERGIKLMVDVVLNHSGYGLKVEDESIPNPPEGYPSDKDRERFADMLRQDGGDAGDEVTGELAGLPILLQRIQTFAINL</sequence>
<dbReference type="Pfam" id="PF00128">
    <property type="entry name" value="Alpha-amylase"/>
    <property type="match status" value="1"/>
</dbReference>
<keyword evidence="2" id="KW-0378">Hydrolase</keyword>
<dbReference type="PANTHER" id="PTHR10357">
    <property type="entry name" value="ALPHA-AMYLASE FAMILY MEMBER"/>
    <property type="match status" value="1"/>
</dbReference>
<dbReference type="PANTHER" id="PTHR10357:SF209">
    <property type="entry name" value="PERIPLASMIC ALPHA-AMYLASE"/>
    <property type="match status" value="1"/>
</dbReference>
<dbReference type="EMBL" id="JAWDIQ010000002">
    <property type="protein sequence ID" value="MDY0409220.1"/>
    <property type="molecule type" value="Genomic_DNA"/>
</dbReference>
<evidence type="ECO:0000313" key="3">
    <source>
        <dbReference type="Proteomes" id="UP001275315"/>
    </source>
</evidence>
<gene>
    <name evidence="2" type="ORF">RWD45_12420</name>
</gene>
<name>A0ABU5CSK1_9BACI</name>
<comment type="caution">
    <text evidence="2">The sequence shown here is derived from an EMBL/GenBank/DDBJ whole genome shotgun (WGS) entry which is preliminary data.</text>
</comment>
<reference evidence="2 3" key="1">
    <citation type="submission" date="2023-10" db="EMBL/GenBank/DDBJ databases">
        <title>Virgibacillus soli CC-YMP-6 genome.</title>
        <authorList>
            <person name="Miliotis G."/>
            <person name="Sengupta P."/>
            <person name="Hameed A."/>
            <person name="Chuvochina M."/>
            <person name="Mcdonagh F."/>
            <person name="Simpson A.C."/>
            <person name="Singh N.K."/>
            <person name="Rekha P.D."/>
            <person name="Raman K."/>
            <person name="Hugenholtz P."/>
            <person name="Venkateswaran K."/>
        </authorList>
    </citation>
    <scope>NUCLEOTIDE SEQUENCE [LARGE SCALE GENOMIC DNA]</scope>
    <source>
        <strain evidence="2 3">CC-YMP-6</strain>
    </source>
</reference>
<protein>
    <submittedName>
        <fullName evidence="2">Alpha-amylase family glycosyl hydrolase</fullName>
    </submittedName>
</protein>
<feature type="domain" description="Glycosyl hydrolase family 13 catalytic" evidence="1">
    <location>
        <begin position="125"/>
        <end position="308"/>
    </location>
</feature>
<proteinExistence type="predicted"/>